<dbReference type="InterPro" id="IPR020449">
    <property type="entry name" value="Tscrpt_reg_AraC-type_HTH"/>
</dbReference>
<feature type="domain" description="HTH araC/xylS-type" evidence="4">
    <location>
        <begin position="206"/>
        <end position="304"/>
    </location>
</feature>
<keyword evidence="2" id="KW-0238">DNA-binding</keyword>
<dbReference type="SMART" id="SM00342">
    <property type="entry name" value="HTH_ARAC"/>
    <property type="match status" value="1"/>
</dbReference>
<dbReference type="PROSITE" id="PS01124">
    <property type="entry name" value="HTH_ARAC_FAMILY_2"/>
    <property type="match status" value="1"/>
</dbReference>
<dbReference type="PANTHER" id="PTHR46796">
    <property type="entry name" value="HTH-TYPE TRANSCRIPTIONAL ACTIVATOR RHAS-RELATED"/>
    <property type="match status" value="1"/>
</dbReference>
<evidence type="ECO:0000313" key="6">
    <source>
        <dbReference type="Proteomes" id="UP000604737"/>
    </source>
</evidence>
<sequence length="309" mass="34342">MPEIHLSQPVDADVLTPHWLTGQVIHPGLRLALGVEHAGAWRAAEPDEPRFALSLIEAGSALIECAGVSTLVSAPMVVLLDERTRPRVQQAQQLRCVTVYFHPLAVNAAFDLATVRGETASLSDSTRRDLYLLGPFLAGATLLALSPAAALRVRDGLRQLEREARTQDEWNWPCRTRAFLIELLFVLRLQAETPTPALAGEASRLDQALLLVHERFASAFTLDDLARWVGSNRTSVNRHFRERVGQSVRSYVIALRMAMATRLLRETALPVAEIVGRVGYDNQSHFSRAFRAGTGMTPTQYRDTYGWLR</sequence>
<evidence type="ECO:0000313" key="5">
    <source>
        <dbReference type="EMBL" id="GHD62102.1"/>
    </source>
</evidence>
<name>A0ABQ3GZ12_9NEIS</name>
<organism evidence="5 6">
    <name type="scientific">Jeongeupia chitinilytica</name>
    <dbReference type="NCBI Taxonomy" id="1041641"/>
    <lineage>
        <taxon>Bacteria</taxon>
        <taxon>Pseudomonadati</taxon>
        <taxon>Pseudomonadota</taxon>
        <taxon>Betaproteobacteria</taxon>
        <taxon>Neisseriales</taxon>
        <taxon>Chitinibacteraceae</taxon>
        <taxon>Jeongeupia</taxon>
    </lineage>
</organism>
<keyword evidence="1" id="KW-0805">Transcription regulation</keyword>
<evidence type="ECO:0000256" key="3">
    <source>
        <dbReference type="ARBA" id="ARBA00023163"/>
    </source>
</evidence>
<reference evidence="6" key="1">
    <citation type="journal article" date="2019" name="Int. J. Syst. Evol. Microbiol.">
        <title>The Global Catalogue of Microorganisms (GCM) 10K type strain sequencing project: providing services to taxonomists for standard genome sequencing and annotation.</title>
        <authorList>
            <consortium name="The Broad Institute Genomics Platform"/>
            <consortium name="The Broad Institute Genome Sequencing Center for Infectious Disease"/>
            <person name="Wu L."/>
            <person name="Ma J."/>
        </authorList>
    </citation>
    <scope>NUCLEOTIDE SEQUENCE [LARGE SCALE GENOMIC DNA]</scope>
    <source>
        <strain evidence="6">KCTC 23701</strain>
    </source>
</reference>
<dbReference type="Pfam" id="PF12833">
    <property type="entry name" value="HTH_18"/>
    <property type="match status" value="1"/>
</dbReference>
<dbReference type="RefSeq" id="WP_189459928.1">
    <property type="nucleotide sequence ID" value="NZ_BMYO01000004.1"/>
</dbReference>
<accession>A0ABQ3GZ12</accession>
<evidence type="ECO:0000256" key="2">
    <source>
        <dbReference type="ARBA" id="ARBA00023125"/>
    </source>
</evidence>
<gene>
    <name evidence="5" type="ORF">GCM10007350_17540</name>
</gene>
<proteinExistence type="predicted"/>
<evidence type="ECO:0000259" key="4">
    <source>
        <dbReference type="PROSITE" id="PS01124"/>
    </source>
</evidence>
<comment type="caution">
    <text evidence="5">The sequence shown here is derived from an EMBL/GenBank/DDBJ whole genome shotgun (WGS) entry which is preliminary data.</text>
</comment>
<keyword evidence="6" id="KW-1185">Reference proteome</keyword>
<dbReference type="InterPro" id="IPR009057">
    <property type="entry name" value="Homeodomain-like_sf"/>
</dbReference>
<dbReference type="PANTHER" id="PTHR46796:SF7">
    <property type="entry name" value="ARAC FAMILY TRANSCRIPTIONAL REGULATOR"/>
    <property type="match status" value="1"/>
</dbReference>
<evidence type="ECO:0000256" key="1">
    <source>
        <dbReference type="ARBA" id="ARBA00023015"/>
    </source>
</evidence>
<dbReference type="Gene3D" id="1.10.10.60">
    <property type="entry name" value="Homeodomain-like"/>
    <property type="match status" value="1"/>
</dbReference>
<dbReference type="InterPro" id="IPR018060">
    <property type="entry name" value="HTH_AraC"/>
</dbReference>
<dbReference type="Proteomes" id="UP000604737">
    <property type="component" value="Unassembled WGS sequence"/>
</dbReference>
<keyword evidence="3" id="KW-0804">Transcription</keyword>
<dbReference type="PRINTS" id="PR00032">
    <property type="entry name" value="HTHARAC"/>
</dbReference>
<protein>
    <recommendedName>
        <fullName evidence="4">HTH araC/xylS-type domain-containing protein</fullName>
    </recommendedName>
</protein>
<dbReference type="EMBL" id="BMYO01000004">
    <property type="protein sequence ID" value="GHD62102.1"/>
    <property type="molecule type" value="Genomic_DNA"/>
</dbReference>
<dbReference type="InterPro" id="IPR050204">
    <property type="entry name" value="AraC_XylS_family_regulators"/>
</dbReference>
<dbReference type="SUPFAM" id="SSF46689">
    <property type="entry name" value="Homeodomain-like"/>
    <property type="match status" value="2"/>
</dbReference>